<protein>
    <submittedName>
        <fullName evidence="2">Polysaccharide deacetylase family protein</fullName>
    </submittedName>
</protein>
<organism evidence="2 3">
    <name type="scientific">Ottowia flava</name>
    <dbReference type="NCBI Taxonomy" id="2675430"/>
    <lineage>
        <taxon>Bacteria</taxon>
        <taxon>Pseudomonadati</taxon>
        <taxon>Pseudomonadota</taxon>
        <taxon>Betaproteobacteria</taxon>
        <taxon>Burkholderiales</taxon>
        <taxon>Comamonadaceae</taxon>
        <taxon>Ottowia</taxon>
    </lineage>
</organism>
<dbReference type="RefSeq" id="WP_147913875.1">
    <property type="nucleotide sequence ID" value="NZ_JBHUEJ010000024.1"/>
</dbReference>
<proteinExistence type="predicted"/>
<gene>
    <name evidence="2" type="ORF">ACFSF0_11965</name>
</gene>
<evidence type="ECO:0000313" key="3">
    <source>
        <dbReference type="Proteomes" id="UP001597304"/>
    </source>
</evidence>
<dbReference type="Pfam" id="PF01522">
    <property type="entry name" value="Polysacc_deac_1"/>
    <property type="match status" value="1"/>
</dbReference>
<evidence type="ECO:0000313" key="2">
    <source>
        <dbReference type="EMBL" id="MFD1711326.1"/>
    </source>
</evidence>
<dbReference type="Proteomes" id="UP001597304">
    <property type="component" value="Unassembled WGS sequence"/>
</dbReference>
<evidence type="ECO:0000259" key="1">
    <source>
        <dbReference type="Pfam" id="PF01522"/>
    </source>
</evidence>
<accession>A0ABW4KX10</accession>
<reference evidence="3" key="1">
    <citation type="journal article" date="2019" name="Int. J. Syst. Evol. Microbiol.">
        <title>The Global Catalogue of Microorganisms (GCM) 10K type strain sequencing project: providing services to taxonomists for standard genome sequencing and annotation.</title>
        <authorList>
            <consortium name="The Broad Institute Genomics Platform"/>
            <consortium name="The Broad Institute Genome Sequencing Center for Infectious Disease"/>
            <person name="Wu L."/>
            <person name="Ma J."/>
        </authorList>
    </citation>
    <scope>NUCLEOTIDE SEQUENCE [LARGE SCALE GENOMIC DNA]</scope>
    <source>
        <strain evidence="3">LMG 29247</strain>
    </source>
</reference>
<name>A0ABW4KX10_9BURK</name>
<dbReference type="EMBL" id="JBHUEJ010000024">
    <property type="protein sequence ID" value="MFD1711326.1"/>
    <property type="molecule type" value="Genomic_DNA"/>
</dbReference>
<comment type="caution">
    <text evidence="2">The sequence shown here is derived from an EMBL/GenBank/DDBJ whole genome shotgun (WGS) entry which is preliminary data.</text>
</comment>
<feature type="domain" description="NodB homology" evidence="1">
    <location>
        <begin position="313"/>
        <end position="440"/>
    </location>
</feature>
<sequence length="617" mass="66320">MRRALIGLVAAVALVLGGLIVSRLLDPAVRIPGVAGPSAITPLPAAPAAALPDAFPASGGTSALALWVTDPDSDWLSLAFGLRSIGVPLVVTTEAARATQHTVVLAYPRVSGRTVSAAASMALRQHVQAGGTVIGFEVLGAGLADVFGLTSVQEGAERRQLRFESPGAQRWGFDAPQEREIRLGTAQAPLRGVGLQAAPAARVLATFEDASPALLEHRHGKGRAYTLAFDAGAFIAGAQQGRRALWQEYINSYEPAVDVLLRWLKAVYREGQPSAVTLATAPEGRALSVVLSHDVDFSGSMRNALDYARSEARQKVRSTFFVQTKYVKDWSDERFFDANGLALARELQALGGELASHSVAHTPVFATVPVGTGEEIYSDYTPYVQSKEKTRGATVLGELRISQMLLEQASGGRKVDSFRPGHLAYPKSLPEALQATGYRFSSSVSSGMALSHLPFQLSHQREGRAPVAVFEFPITLEDERVRPMDTVLLPQAIKVADRLARYGGLCLVLIHPNVLDDKLRFQEAFVTAMRERGAWFGTVGEFGAWWRARDAVQIDVTPGDSTSAPHLRIHAPEAIRGLALQLPEGWRAPLASGRNAAHGWVMDLPAGPTQIVLERAH</sequence>
<dbReference type="InterPro" id="IPR011330">
    <property type="entry name" value="Glyco_hydro/deAcase_b/a-brl"/>
</dbReference>
<dbReference type="InterPro" id="IPR002509">
    <property type="entry name" value="NODB_dom"/>
</dbReference>
<dbReference type="Gene3D" id="3.20.20.370">
    <property type="entry name" value="Glycoside hydrolase/deacetylase"/>
    <property type="match status" value="1"/>
</dbReference>
<dbReference type="SUPFAM" id="SSF88713">
    <property type="entry name" value="Glycoside hydrolase/deacetylase"/>
    <property type="match status" value="1"/>
</dbReference>
<dbReference type="InterPro" id="IPR029062">
    <property type="entry name" value="Class_I_gatase-like"/>
</dbReference>
<dbReference type="Gene3D" id="3.40.50.880">
    <property type="match status" value="1"/>
</dbReference>
<keyword evidence="3" id="KW-1185">Reference proteome</keyword>